<proteinExistence type="predicted"/>
<sequence>MKPSEPSKPESCRCAPFEPCWPSQKKWSALNKTIDGRLIKTVPPYNEEAYNALKRAWPYAQAHIPSTSSFVSPLAQNHSCDPFSPRESPCTLGNYLVYAINASEARHIAIALEFAKKRNIHLIVKSTGHNVLGKSSGANLLSRPNRYNNYPGPAARIEPGLQPFEIYDAAHKAGLHAIGGTCSTVAVGGGYTRAGAILC</sequence>
<dbReference type="InterPro" id="IPR016169">
    <property type="entry name" value="FAD-bd_PCMH_sub2"/>
</dbReference>
<reference evidence="1 2" key="1">
    <citation type="journal article" date="2018" name="Front. Microbiol.">
        <title>Genome-Wide Analysis of Corynespora cassiicola Leaf Fall Disease Putative Effectors.</title>
        <authorList>
            <person name="Lopez D."/>
            <person name="Ribeiro S."/>
            <person name="Label P."/>
            <person name="Fumanal B."/>
            <person name="Venisse J.S."/>
            <person name="Kohler A."/>
            <person name="de Oliveira R.R."/>
            <person name="Labutti K."/>
            <person name="Lipzen A."/>
            <person name="Lail K."/>
            <person name="Bauer D."/>
            <person name="Ohm R.A."/>
            <person name="Barry K.W."/>
            <person name="Spatafora J."/>
            <person name="Grigoriev I.V."/>
            <person name="Martin F.M."/>
            <person name="Pujade-Renaud V."/>
        </authorList>
    </citation>
    <scope>NUCLEOTIDE SEQUENCE [LARGE SCALE GENOMIC DNA]</scope>
    <source>
        <strain evidence="1 2">Philippines</strain>
    </source>
</reference>
<dbReference type="Gene3D" id="3.30.465.10">
    <property type="match status" value="1"/>
</dbReference>
<evidence type="ECO:0000313" key="2">
    <source>
        <dbReference type="Proteomes" id="UP000240883"/>
    </source>
</evidence>
<dbReference type="InterPro" id="IPR036318">
    <property type="entry name" value="FAD-bd_PCMH-like_sf"/>
</dbReference>
<dbReference type="AlphaFoldDB" id="A0A2T2NW83"/>
<dbReference type="GO" id="GO:0050660">
    <property type="term" value="F:flavin adenine dinucleotide binding"/>
    <property type="evidence" value="ECO:0007669"/>
    <property type="project" value="InterPro"/>
</dbReference>
<dbReference type="EMBL" id="KZ678132">
    <property type="protein sequence ID" value="PSN69692.1"/>
    <property type="molecule type" value="Genomic_DNA"/>
</dbReference>
<accession>A0A2T2NW83</accession>
<gene>
    <name evidence="1" type="ORF">BS50DRAFT_294393</name>
</gene>
<dbReference type="STRING" id="1448308.A0A2T2NW83"/>
<name>A0A2T2NW83_CORCC</name>
<evidence type="ECO:0000313" key="1">
    <source>
        <dbReference type="EMBL" id="PSN69692.1"/>
    </source>
</evidence>
<keyword evidence="2" id="KW-1185">Reference proteome</keyword>
<organism evidence="1 2">
    <name type="scientific">Corynespora cassiicola Philippines</name>
    <dbReference type="NCBI Taxonomy" id="1448308"/>
    <lineage>
        <taxon>Eukaryota</taxon>
        <taxon>Fungi</taxon>
        <taxon>Dikarya</taxon>
        <taxon>Ascomycota</taxon>
        <taxon>Pezizomycotina</taxon>
        <taxon>Dothideomycetes</taxon>
        <taxon>Pleosporomycetidae</taxon>
        <taxon>Pleosporales</taxon>
        <taxon>Corynesporascaceae</taxon>
        <taxon>Corynespora</taxon>
    </lineage>
</organism>
<protein>
    <submittedName>
        <fullName evidence="1">Uncharacterized protein</fullName>
    </submittedName>
</protein>
<dbReference type="Proteomes" id="UP000240883">
    <property type="component" value="Unassembled WGS sequence"/>
</dbReference>
<dbReference type="OrthoDB" id="9983560at2759"/>
<dbReference type="SUPFAM" id="SSF56176">
    <property type="entry name" value="FAD-binding/transporter-associated domain-like"/>
    <property type="match status" value="1"/>
</dbReference>